<dbReference type="AlphaFoldDB" id="A0A1J1IDX8"/>
<dbReference type="EMBL" id="CVRI01000047">
    <property type="protein sequence ID" value="CRK98424.1"/>
    <property type="molecule type" value="Genomic_DNA"/>
</dbReference>
<dbReference type="Gene3D" id="3.40.1800.20">
    <property type="match status" value="1"/>
</dbReference>
<keyword evidence="1 6" id="KW-0479">Metal-binding</keyword>
<dbReference type="SMART" id="SM00868">
    <property type="entry name" value="zf-AD"/>
    <property type="match status" value="1"/>
</dbReference>
<dbReference type="PANTHER" id="PTHR24409:SF295">
    <property type="entry name" value="AZ2-RELATED"/>
    <property type="match status" value="1"/>
</dbReference>
<dbReference type="GO" id="GO:0000977">
    <property type="term" value="F:RNA polymerase II transcription regulatory region sequence-specific DNA binding"/>
    <property type="evidence" value="ECO:0007669"/>
    <property type="project" value="TreeGrafter"/>
</dbReference>
<dbReference type="PANTHER" id="PTHR24409">
    <property type="entry name" value="ZINC FINGER PROTEIN 142"/>
    <property type="match status" value="1"/>
</dbReference>
<evidence type="ECO:0000256" key="2">
    <source>
        <dbReference type="ARBA" id="ARBA00022737"/>
    </source>
</evidence>
<evidence type="ECO:0000256" key="4">
    <source>
        <dbReference type="ARBA" id="ARBA00022833"/>
    </source>
</evidence>
<dbReference type="InterPro" id="IPR036236">
    <property type="entry name" value="Znf_C2H2_sf"/>
</dbReference>
<protein>
    <submittedName>
        <fullName evidence="9">CLUMA_CG011782, isoform A</fullName>
    </submittedName>
</protein>
<evidence type="ECO:0000313" key="10">
    <source>
        <dbReference type="Proteomes" id="UP000183832"/>
    </source>
</evidence>
<feature type="binding site" evidence="6">
    <location>
        <position position="102"/>
    </location>
    <ligand>
        <name>Zn(2+)</name>
        <dbReference type="ChEBI" id="CHEBI:29105"/>
    </ligand>
</feature>
<sequence length="509" mass="60168">MDKEQRFEKALVALSNGFKIRETSRKYGIPESSLRGRIHSKTRVIENLYESEVSDDDYFKGGWLENAASSDSREKNKDSISLNATVLLNDIFSDFKSFDEKCCLCFKAFSILQTRVKVTDDIAKMIDSLLQFQLNETNSEFMCSDCIYKLKHFHQFKSKIKEKQKCFEKFRSIKTVEGNENFSTPFNEPLIKIEEIKTEPEPEIVFSELLVKFDSSLDEMEVKEEIHEISSVEIAPTLNKIEKQTRKVSSKKLKKKEFLPGPEFFPCEVCGKIFQQGRRMREHHKRIHLKTKEHQCDICNKKYLSKYEVAAHVIMHISKEHRKQNYQCDICHKTYTHKNSIRIHVKNCRWSIKRKSERAQREKKKKHERPIACDICGVFCNSRKDFYKHERKHAAKTVPCDFPGCQKKFKFKNDVRLHKKFHYPERRIPCTYPDCEKKFYSRQDHKIHISVFHQNLRQVCPAGNGCNYAVGRRDQMRNHLKKHTELSAEELDKYIKMLPGMNLNANKRK</sequence>
<evidence type="ECO:0000256" key="3">
    <source>
        <dbReference type="ARBA" id="ARBA00022771"/>
    </source>
</evidence>
<keyword evidence="3 5" id="KW-0863">Zinc-finger</keyword>
<evidence type="ECO:0000256" key="6">
    <source>
        <dbReference type="PROSITE-ProRule" id="PRU01263"/>
    </source>
</evidence>
<dbReference type="Gene3D" id="3.30.160.60">
    <property type="entry name" value="Classic Zinc Finger"/>
    <property type="match status" value="2"/>
</dbReference>
<evidence type="ECO:0000256" key="1">
    <source>
        <dbReference type="ARBA" id="ARBA00022723"/>
    </source>
</evidence>
<feature type="domain" description="C2H2-type" evidence="7">
    <location>
        <begin position="398"/>
        <end position="427"/>
    </location>
</feature>
<feature type="domain" description="ZAD" evidence="8">
    <location>
        <begin position="100"/>
        <end position="170"/>
    </location>
</feature>
<feature type="domain" description="C2H2-type" evidence="7">
    <location>
        <begin position="265"/>
        <end position="293"/>
    </location>
</feature>
<dbReference type="InterPro" id="IPR013087">
    <property type="entry name" value="Znf_C2H2_type"/>
</dbReference>
<reference evidence="9 10" key="1">
    <citation type="submission" date="2015-04" db="EMBL/GenBank/DDBJ databases">
        <authorList>
            <person name="Syromyatnikov M.Y."/>
            <person name="Popov V.N."/>
        </authorList>
    </citation>
    <scope>NUCLEOTIDE SEQUENCE [LARGE SCALE GENOMIC DNA]</scope>
</reference>
<dbReference type="OrthoDB" id="8117402at2759"/>
<dbReference type="GO" id="GO:0008270">
    <property type="term" value="F:zinc ion binding"/>
    <property type="evidence" value="ECO:0007669"/>
    <property type="project" value="UniProtKB-UniRule"/>
</dbReference>
<dbReference type="SUPFAM" id="SSF57667">
    <property type="entry name" value="beta-beta-alpha zinc fingers"/>
    <property type="match status" value="3"/>
</dbReference>
<proteinExistence type="predicted"/>
<feature type="binding site" evidence="6">
    <location>
        <position position="143"/>
    </location>
    <ligand>
        <name>Zn(2+)</name>
        <dbReference type="ChEBI" id="CHEBI:29105"/>
    </ligand>
</feature>
<dbReference type="STRING" id="568069.A0A1J1IDX8"/>
<evidence type="ECO:0000256" key="5">
    <source>
        <dbReference type="PROSITE-ProRule" id="PRU00042"/>
    </source>
</evidence>
<evidence type="ECO:0000259" key="8">
    <source>
        <dbReference type="PROSITE" id="PS51915"/>
    </source>
</evidence>
<dbReference type="GO" id="GO:0005634">
    <property type="term" value="C:nucleus"/>
    <property type="evidence" value="ECO:0007669"/>
    <property type="project" value="InterPro"/>
</dbReference>
<organism evidence="9 10">
    <name type="scientific">Clunio marinus</name>
    <dbReference type="NCBI Taxonomy" id="568069"/>
    <lineage>
        <taxon>Eukaryota</taxon>
        <taxon>Metazoa</taxon>
        <taxon>Ecdysozoa</taxon>
        <taxon>Arthropoda</taxon>
        <taxon>Hexapoda</taxon>
        <taxon>Insecta</taxon>
        <taxon>Pterygota</taxon>
        <taxon>Neoptera</taxon>
        <taxon>Endopterygota</taxon>
        <taxon>Diptera</taxon>
        <taxon>Nematocera</taxon>
        <taxon>Chironomoidea</taxon>
        <taxon>Chironomidae</taxon>
        <taxon>Clunio</taxon>
    </lineage>
</organism>
<dbReference type="PROSITE" id="PS50157">
    <property type="entry name" value="ZINC_FINGER_C2H2_2"/>
    <property type="match status" value="2"/>
</dbReference>
<dbReference type="SMART" id="SM00355">
    <property type="entry name" value="ZnF_C2H2"/>
    <property type="match status" value="7"/>
</dbReference>
<feature type="binding site" evidence="6">
    <location>
        <position position="105"/>
    </location>
    <ligand>
        <name>Zn(2+)</name>
        <dbReference type="ChEBI" id="CHEBI:29105"/>
    </ligand>
</feature>
<dbReference type="PROSITE" id="PS00028">
    <property type="entry name" value="ZINC_FINGER_C2H2_1"/>
    <property type="match status" value="5"/>
</dbReference>
<feature type="binding site" evidence="6">
    <location>
        <position position="146"/>
    </location>
    <ligand>
        <name>Zn(2+)</name>
        <dbReference type="ChEBI" id="CHEBI:29105"/>
    </ligand>
</feature>
<dbReference type="Proteomes" id="UP000183832">
    <property type="component" value="Unassembled WGS sequence"/>
</dbReference>
<evidence type="ECO:0000313" key="9">
    <source>
        <dbReference type="EMBL" id="CRK98424.1"/>
    </source>
</evidence>
<keyword evidence="10" id="KW-1185">Reference proteome</keyword>
<dbReference type="PROSITE" id="PS51915">
    <property type="entry name" value="ZAD"/>
    <property type="match status" value="1"/>
</dbReference>
<dbReference type="InterPro" id="IPR012934">
    <property type="entry name" value="Znf_AD"/>
</dbReference>
<name>A0A1J1IDX8_9DIPT</name>
<accession>A0A1J1IDX8</accession>
<keyword evidence="2" id="KW-0677">Repeat</keyword>
<gene>
    <name evidence="9" type="ORF">CLUMA_CG011782</name>
</gene>
<dbReference type="Pfam" id="PF00096">
    <property type="entry name" value="zf-C2H2"/>
    <property type="match status" value="1"/>
</dbReference>
<evidence type="ECO:0000259" key="7">
    <source>
        <dbReference type="PROSITE" id="PS50157"/>
    </source>
</evidence>
<keyword evidence="4 6" id="KW-0862">Zinc</keyword>
<dbReference type="GO" id="GO:0000981">
    <property type="term" value="F:DNA-binding transcription factor activity, RNA polymerase II-specific"/>
    <property type="evidence" value="ECO:0007669"/>
    <property type="project" value="TreeGrafter"/>
</dbReference>